<dbReference type="InterPro" id="IPR029044">
    <property type="entry name" value="Nucleotide-diphossugar_trans"/>
</dbReference>
<reference evidence="1" key="1">
    <citation type="submission" date="2018-05" db="EMBL/GenBank/DDBJ databases">
        <authorList>
            <person name="Lanie J.A."/>
            <person name="Ng W.-L."/>
            <person name="Kazmierczak K.M."/>
            <person name="Andrzejewski T.M."/>
            <person name="Davidsen T.M."/>
            <person name="Wayne K.J."/>
            <person name="Tettelin H."/>
            <person name="Glass J.I."/>
            <person name="Rusch D."/>
            <person name="Podicherti R."/>
            <person name="Tsui H.-C.T."/>
            <person name="Winkler M.E."/>
        </authorList>
    </citation>
    <scope>NUCLEOTIDE SEQUENCE</scope>
</reference>
<dbReference type="SUPFAM" id="SSF53448">
    <property type="entry name" value="Nucleotide-diphospho-sugar transferases"/>
    <property type="match status" value="1"/>
</dbReference>
<dbReference type="Gene3D" id="3.90.550.10">
    <property type="entry name" value="Spore Coat Polysaccharide Biosynthesis Protein SpsA, Chain A"/>
    <property type="match status" value="1"/>
</dbReference>
<gene>
    <name evidence="1" type="ORF">METZ01_LOCUS263829</name>
</gene>
<evidence type="ECO:0000313" key="1">
    <source>
        <dbReference type="EMBL" id="SVC10975.1"/>
    </source>
</evidence>
<proteinExistence type="predicted"/>
<dbReference type="EMBL" id="UINC01074104">
    <property type="protein sequence ID" value="SVC10975.1"/>
    <property type="molecule type" value="Genomic_DNA"/>
</dbReference>
<feature type="non-terminal residue" evidence="1">
    <location>
        <position position="26"/>
    </location>
</feature>
<name>A0A382JH38_9ZZZZ</name>
<sequence>MKKVALIVAGGKGIRMKSNIPKQFLL</sequence>
<accession>A0A382JH38</accession>
<organism evidence="1">
    <name type="scientific">marine metagenome</name>
    <dbReference type="NCBI Taxonomy" id="408172"/>
    <lineage>
        <taxon>unclassified sequences</taxon>
        <taxon>metagenomes</taxon>
        <taxon>ecological metagenomes</taxon>
    </lineage>
</organism>
<protein>
    <submittedName>
        <fullName evidence="1">Uncharacterized protein</fullName>
    </submittedName>
</protein>
<dbReference type="AlphaFoldDB" id="A0A382JH38"/>